<accession>A0ABS1UC64</accession>
<dbReference type="RefSeq" id="WP_202834960.1">
    <property type="nucleotide sequence ID" value="NZ_JAETWB010000035.1"/>
</dbReference>
<evidence type="ECO:0000259" key="3">
    <source>
        <dbReference type="Pfam" id="PF03446"/>
    </source>
</evidence>
<dbReference type="PROSITE" id="PS00895">
    <property type="entry name" value="3_HYDROXYISOBUT_DH"/>
    <property type="match status" value="1"/>
</dbReference>
<dbReference type="InterPro" id="IPR013328">
    <property type="entry name" value="6PGD_dom2"/>
</dbReference>
<keyword evidence="1" id="KW-0560">Oxidoreductase</keyword>
<dbReference type="Proteomes" id="UP000660885">
    <property type="component" value="Unassembled WGS sequence"/>
</dbReference>
<dbReference type="InterPro" id="IPR006115">
    <property type="entry name" value="6PGDH_NADP-bd"/>
</dbReference>
<name>A0ABS1UC64_9PROT</name>
<dbReference type="InterPro" id="IPR002204">
    <property type="entry name" value="3-OH-isobutyrate_DH-rel_CS"/>
</dbReference>
<keyword evidence="2" id="KW-0520">NAD</keyword>
<dbReference type="Pfam" id="PF03446">
    <property type="entry name" value="NAD_binding_2"/>
    <property type="match status" value="1"/>
</dbReference>
<dbReference type="Gene3D" id="1.10.1040.10">
    <property type="entry name" value="N-(1-d-carboxylethyl)-l-norvaline Dehydrogenase, domain 2"/>
    <property type="match status" value="1"/>
</dbReference>
<reference evidence="5 6" key="1">
    <citation type="submission" date="2021-01" db="EMBL/GenBank/DDBJ databases">
        <title>Belnapia mucosa sp. nov. and Belnapia arida sp. nov., isolated from the Tabernas Desert (Almeria, Spain).</title>
        <authorList>
            <person name="Molina-Menor E."/>
            <person name="Vidal-Verdu A."/>
            <person name="Calonge A."/>
            <person name="Satari L."/>
            <person name="Pereto J."/>
            <person name="Porcar M."/>
        </authorList>
    </citation>
    <scope>NUCLEOTIDE SEQUENCE [LARGE SCALE GENOMIC DNA]</scope>
    <source>
        <strain evidence="5 6">T18</strain>
    </source>
</reference>
<evidence type="ECO:0000313" key="6">
    <source>
        <dbReference type="Proteomes" id="UP000660885"/>
    </source>
</evidence>
<dbReference type="InterPro" id="IPR008927">
    <property type="entry name" value="6-PGluconate_DH-like_C_sf"/>
</dbReference>
<protein>
    <submittedName>
        <fullName evidence="5">NAD(P)-dependent oxidoreductase</fullName>
    </submittedName>
</protein>
<feature type="domain" description="6-phosphogluconate dehydrogenase NADP-binding" evidence="3">
    <location>
        <begin position="6"/>
        <end position="164"/>
    </location>
</feature>
<evidence type="ECO:0000259" key="4">
    <source>
        <dbReference type="Pfam" id="PF14833"/>
    </source>
</evidence>
<keyword evidence="6" id="KW-1185">Reference proteome</keyword>
<proteinExistence type="predicted"/>
<dbReference type="InterPro" id="IPR015815">
    <property type="entry name" value="HIBADH-related"/>
</dbReference>
<dbReference type="InterPro" id="IPR036291">
    <property type="entry name" value="NAD(P)-bd_dom_sf"/>
</dbReference>
<dbReference type="EMBL" id="JAETWB010000035">
    <property type="protein sequence ID" value="MBL6081745.1"/>
    <property type="molecule type" value="Genomic_DNA"/>
</dbReference>
<evidence type="ECO:0000256" key="2">
    <source>
        <dbReference type="ARBA" id="ARBA00023027"/>
    </source>
</evidence>
<comment type="caution">
    <text evidence="5">The sequence shown here is derived from an EMBL/GenBank/DDBJ whole genome shotgun (WGS) entry which is preliminary data.</text>
</comment>
<dbReference type="PIRSF" id="PIRSF000103">
    <property type="entry name" value="HIBADH"/>
    <property type="match status" value="1"/>
</dbReference>
<evidence type="ECO:0000256" key="1">
    <source>
        <dbReference type="ARBA" id="ARBA00023002"/>
    </source>
</evidence>
<dbReference type="InterPro" id="IPR029154">
    <property type="entry name" value="HIBADH-like_NADP-bd"/>
</dbReference>
<organism evidence="5 6">
    <name type="scientific">Belnapia arida</name>
    <dbReference type="NCBI Taxonomy" id="2804533"/>
    <lineage>
        <taxon>Bacteria</taxon>
        <taxon>Pseudomonadati</taxon>
        <taxon>Pseudomonadota</taxon>
        <taxon>Alphaproteobacteria</taxon>
        <taxon>Acetobacterales</taxon>
        <taxon>Roseomonadaceae</taxon>
        <taxon>Belnapia</taxon>
    </lineage>
</organism>
<dbReference type="SUPFAM" id="SSF48179">
    <property type="entry name" value="6-phosphogluconate dehydrogenase C-terminal domain-like"/>
    <property type="match status" value="1"/>
</dbReference>
<dbReference type="SUPFAM" id="SSF51735">
    <property type="entry name" value="NAD(P)-binding Rossmann-fold domains"/>
    <property type="match status" value="1"/>
</dbReference>
<feature type="domain" description="3-hydroxyisobutyrate dehydrogenase-like NAD-binding" evidence="4">
    <location>
        <begin position="168"/>
        <end position="287"/>
    </location>
</feature>
<dbReference type="PANTHER" id="PTHR22981:SF7">
    <property type="entry name" value="3-HYDROXYISOBUTYRATE DEHYDROGENASE, MITOCHONDRIAL"/>
    <property type="match status" value="1"/>
</dbReference>
<sequence length="302" mass="30835">MEMVTKLGFLGLGQMGAPMAERLFGPEVELFVHDPRPEAMAPFAARGARACRSPREVADAAPIVLACLPGGAVNEVAALGRDGVAEGHAVRFYAEMSTIGRPALERIAEGLAARGILTLDSPVSGGPGGARAGTLAIMQAGPEAAVAALQPVLARLGRELFVLGNRPGQGQVAKLVNNLLAASNMVTAFEGMVLGAKAGLDPAALAAVVNAGTGQSFVTSNMLPAAISGRYGFGATVAVMDKDVTLGLEEAQALGVPMWATEQVGRVWRFAASHGMAASDITELVRLMEGWACIGIGGPAPD</sequence>
<dbReference type="PANTHER" id="PTHR22981">
    <property type="entry name" value="3-HYDROXYISOBUTYRATE DEHYDROGENASE-RELATED"/>
    <property type="match status" value="1"/>
</dbReference>
<gene>
    <name evidence="5" type="ORF">JMJ56_27565</name>
</gene>
<dbReference type="Pfam" id="PF14833">
    <property type="entry name" value="NAD_binding_11"/>
    <property type="match status" value="1"/>
</dbReference>
<evidence type="ECO:0000313" key="5">
    <source>
        <dbReference type="EMBL" id="MBL6081745.1"/>
    </source>
</evidence>
<dbReference type="Gene3D" id="3.40.50.720">
    <property type="entry name" value="NAD(P)-binding Rossmann-like Domain"/>
    <property type="match status" value="1"/>
</dbReference>